<gene>
    <name evidence="1" type="ORF">S03H2_59353</name>
</gene>
<sequence length="187" mass="20532">MTTCATAPLIMVDAITGWTWSWGIWNPINSNTPTSIMVVFNKPLDLDTVQITDFAVASPYKLITDMVVHTEVNCGVEWQGWTFVFLTVSPIMKTDEMPTVQLKAGQSVEDETGELILEGLVALVCQDGIAPIVGVTANPAEPGYNEMVTITIQASEELSEAYFFVGEDSPQDYCWNTYKPISCQIAP</sequence>
<protein>
    <submittedName>
        <fullName evidence="1">Uncharacterized protein</fullName>
    </submittedName>
</protein>
<dbReference type="AlphaFoldDB" id="X1JJF2"/>
<name>X1JJF2_9ZZZZ</name>
<accession>X1JJF2</accession>
<organism evidence="1">
    <name type="scientific">marine sediment metagenome</name>
    <dbReference type="NCBI Taxonomy" id="412755"/>
    <lineage>
        <taxon>unclassified sequences</taxon>
        <taxon>metagenomes</taxon>
        <taxon>ecological metagenomes</taxon>
    </lineage>
</organism>
<proteinExistence type="predicted"/>
<evidence type="ECO:0000313" key="1">
    <source>
        <dbReference type="EMBL" id="GAH81600.1"/>
    </source>
</evidence>
<reference evidence="1" key="1">
    <citation type="journal article" date="2014" name="Front. Microbiol.">
        <title>High frequency of phylogenetically diverse reductive dehalogenase-homologous genes in deep subseafloor sedimentary metagenomes.</title>
        <authorList>
            <person name="Kawai M."/>
            <person name="Futagami T."/>
            <person name="Toyoda A."/>
            <person name="Takaki Y."/>
            <person name="Nishi S."/>
            <person name="Hori S."/>
            <person name="Arai W."/>
            <person name="Tsubouchi T."/>
            <person name="Morono Y."/>
            <person name="Uchiyama I."/>
            <person name="Ito T."/>
            <person name="Fujiyama A."/>
            <person name="Inagaki F."/>
            <person name="Takami H."/>
        </authorList>
    </citation>
    <scope>NUCLEOTIDE SEQUENCE</scope>
    <source>
        <strain evidence="1">Expedition CK06-06</strain>
    </source>
</reference>
<dbReference type="EMBL" id="BARU01038162">
    <property type="protein sequence ID" value="GAH81600.1"/>
    <property type="molecule type" value="Genomic_DNA"/>
</dbReference>
<comment type="caution">
    <text evidence="1">The sequence shown here is derived from an EMBL/GenBank/DDBJ whole genome shotgun (WGS) entry which is preliminary data.</text>
</comment>